<gene>
    <name evidence="2" type="ORF">NDU88_002089</name>
</gene>
<keyword evidence="3" id="KW-1185">Reference proteome</keyword>
<reference evidence="2" key="1">
    <citation type="journal article" date="2022" name="bioRxiv">
        <title>Sequencing and chromosome-scale assembly of the giantPleurodeles waltlgenome.</title>
        <authorList>
            <person name="Brown T."/>
            <person name="Elewa A."/>
            <person name="Iarovenko S."/>
            <person name="Subramanian E."/>
            <person name="Araus A.J."/>
            <person name="Petzold A."/>
            <person name="Susuki M."/>
            <person name="Suzuki K.-i.T."/>
            <person name="Hayashi T."/>
            <person name="Toyoda A."/>
            <person name="Oliveira C."/>
            <person name="Osipova E."/>
            <person name="Leigh N.D."/>
            <person name="Simon A."/>
            <person name="Yun M.H."/>
        </authorList>
    </citation>
    <scope>NUCLEOTIDE SEQUENCE</scope>
    <source>
        <strain evidence="2">20211129_DDA</strain>
        <tissue evidence="2">Liver</tissue>
    </source>
</reference>
<evidence type="ECO:0000313" key="2">
    <source>
        <dbReference type="EMBL" id="KAJ1161605.1"/>
    </source>
</evidence>
<feature type="region of interest" description="Disordered" evidence="1">
    <location>
        <begin position="34"/>
        <end position="97"/>
    </location>
</feature>
<proteinExistence type="predicted"/>
<dbReference type="EMBL" id="JANPWB010000008">
    <property type="protein sequence ID" value="KAJ1161605.1"/>
    <property type="molecule type" value="Genomic_DNA"/>
</dbReference>
<dbReference type="AlphaFoldDB" id="A0AAV7SCR5"/>
<name>A0AAV7SCR5_PLEWA</name>
<organism evidence="2 3">
    <name type="scientific">Pleurodeles waltl</name>
    <name type="common">Iberian ribbed newt</name>
    <dbReference type="NCBI Taxonomy" id="8319"/>
    <lineage>
        <taxon>Eukaryota</taxon>
        <taxon>Metazoa</taxon>
        <taxon>Chordata</taxon>
        <taxon>Craniata</taxon>
        <taxon>Vertebrata</taxon>
        <taxon>Euteleostomi</taxon>
        <taxon>Amphibia</taxon>
        <taxon>Batrachia</taxon>
        <taxon>Caudata</taxon>
        <taxon>Salamandroidea</taxon>
        <taxon>Salamandridae</taxon>
        <taxon>Pleurodelinae</taxon>
        <taxon>Pleurodeles</taxon>
    </lineage>
</organism>
<dbReference type="Proteomes" id="UP001066276">
    <property type="component" value="Chromosome 4_2"/>
</dbReference>
<feature type="compositionally biased region" description="Low complexity" evidence="1">
    <location>
        <begin position="59"/>
        <end position="69"/>
    </location>
</feature>
<sequence length="214" mass="23460">MYDVKRQHDALECSIKRLAPGGCQRLLPGNQTLVVGYGDPGEGDHRGAGRQQPEDSQPAAARAALWKRGATAREQPPGARVEQEAEQQQHQSGHHHGDQIVAKAPGVAGALEDHLREELSPAGRQERQGPVASRDLVLYALPRTVWKFCIALRVSGPFPRPPSWLYADLQGVHATSLAAFDFLDDDMRSVQLHSLCTIVTETAQEEVLWAQVVE</sequence>
<evidence type="ECO:0000313" key="3">
    <source>
        <dbReference type="Proteomes" id="UP001066276"/>
    </source>
</evidence>
<comment type="caution">
    <text evidence="2">The sequence shown here is derived from an EMBL/GenBank/DDBJ whole genome shotgun (WGS) entry which is preliminary data.</text>
</comment>
<evidence type="ECO:0000256" key="1">
    <source>
        <dbReference type="SAM" id="MobiDB-lite"/>
    </source>
</evidence>
<protein>
    <submittedName>
        <fullName evidence="2">Uncharacterized protein</fullName>
    </submittedName>
</protein>
<accession>A0AAV7SCR5</accession>